<sequence length="142" mass="16048">MEGGGYFTDLMNDGNYDLPLDDLSSPALDDLSSPIEEQSSPIPDSTPLARPNQKRSNNFSEEDTVLVSAWLKISMDLLHGINQSRGSFWKRIHDYFHNHKDFVSNRSQSSLQHRWSAIQESVNQFCGCLSQIEGERIEAMGN</sequence>
<feature type="compositionally biased region" description="Low complexity" evidence="1">
    <location>
        <begin position="21"/>
        <end position="45"/>
    </location>
</feature>
<dbReference type="PANTHER" id="PTHR45125">
    <property type="entry name" value="F21J9.4-RELATED"/>
    <property type="match status" value="1"/>
</dbReference>
<dbReference type="EMBL" id="GBRH01256509">
    <property type="protein sequence ID" value="JAD41386.1"/>
    <property type="molecule type" value="Transcribed_RNA"/>
</dbReference>
<evidence type="ECO:0000313" key="2">
    <source>
        <dbReference type="EMBL" id="JAD41386.1"/>
    </source>
</evidence>
<reference evidence="2" key="2">
    <citation type="journal article" date="2015" name="Data Brief">
        <title>Shoot transcriptome of the giant reed, Arundo donax.</title>
        <authorList>
            <person name="Barrero R.A."/>
            <person name="Guerrero F.D."/>
            <person name="Moolhuijzen P."/>
            <person name="Goolsby J.A."/>
            <person name="Tidwell J."/>
            <person name="Bellgard S.E."/>
            <person name="Bellgard M.I."/>
        </authorList>
    </citation>
    <scope>NUCLEOTIDE SEQUENCE</scope>
    <source>
        <tissue evidence="2">Shoot tissue taken approximately 20 cm above the soil surface</tissue>
    </source>
</reference>
<proteinExistence type="predicted"/>
<dbReference type="AlphaFoldDB" id="A0A0A9MZC1"/>
<feature type="region of interest" description="Disordered" evidence="1">
    <location>
        <begin position="21"/>
        <end position="58"/>
    </location>
</feature>
<name>A0A0A9MZC1_ARUDO</name>
<organism evidence="2">
    <name type="scientific">Arundo donax</name>
    <name type="common">Giant reed</name>
    <name type="synonym">Donax arundinaceus</name>
    <dbReference type="NCBI Taxonomy" id="35708"/>
    <lineage>
        <taxon>Eukaryota</taxon>
        <taxon>Viridiplantae</taxon>
        <taxon>Streptophyta</taxon>
        <taxon>Embryophyta</taxon>
        <taxon>Tracheophyta</taxon>
        <taxon>Spermatophyta</taxon>
        <taxon>Magnoliopsida</taxon>
        <taxon>Liliopsida</taxon>
        <taxon>Poales</taxon>
        <taxon>Poaceae</taxon>
        <taxon>PACMAD clade</taxon>
        <taxon>Arundinoideae</taxon>
        <taxon>Arundineae</taxon>
        <taxon>Arundo</taxon>
    </lineage>
</organism>
<reference evidence="2" key="1">
    <citation type="submission" date="2014-09" db="EMBL/GenBank/DDBJ databases">
        <authorList>
            <person name="Magalhaes I.L.F."/>
            <person name="Oliveira U."/>
            <person name="Santos F.R."/>
            <person name="Vidigal T.H.D.A."/>
            <person name="Brescovit A.D."/>
            <person name="Santos A.J."/>
        </authorList>
    </citation>
    <scope>NUCLEOTIDE SEQUENCE</scope>
    <source>
        <tissue evidence="2">Shoot tissue taken approximately 20 cm above the soil surface</tissue>
    </source>
</reference>
<protein>
    <submittedName>
        <fullName evidence="2">Uncharacterized protein</fullName>
    </submittedName>
</protein>
<accession>A0A0A9MZC1</accession>
<dbReference type="PANTHER" id="PTHR45125:SF51">
    <property type="entry name" value="F21J9.4-RELATED"/>
    <property type="match status" value="1"/>
</dbReference>
<evidence type="ECO:0000256" key="1">
    <source>
        <dbReference type="SAM" id="MobiDB-lite"/>
    </source>
</evidence>